<accession>A0A0E9X6T8</accession>
<dbReference type="AlphaFoldDB" id="A0A0E9X6T8"/>
<reference evidence="1" key="2">
    <citation type="journal article" date="2015" name="Fish Shellfish Immunol.">
        <title>Early steps in the European eel (Anguilla anguilla)-Vibrio vulnificus interaction in the gills: Role of the RtxA13 toxin.</title>
        <authorList>
            <person name="Callol A."/>
            <person name="Pajuelo D."/>
            <person name="Ebbesson L."/>
            <person name="Teles M."/>
            <person name="MacKenzie S."/>
            <person name="Amaro C."/>
        </authorList>
    </citation>
    <scope>NUCLEOTIDE SEQUENCE</scope>
</reference>
<reference evidence="1" key="1">
    <citation type="submission" date="2014-11" db="EMBL/GenBank/DDBJ databases">
        <authorList>
            <person name="Amaro Gonzalez C."/>
        </authorList>
    </citation>
    <scope>NUCLEOTIDE SEQUENCE</scope>
</reference>
<organism evidence="1">
    <name type="scientific">Anguilla anguilla</name>
    <name type="common">European freshwater eel</name>
    <name type="synonym">Muraena anguilla</name>
    <dbReference type="NCBI Taxonomy" id="7936"/>
    <lineage>
        <taxon>Eukaryota</taxon>
        <taxon>Metazoa</taxon>
        <taxon>Chordata</taxon>
        <taxon>Craniata</taxon>
        <taxon>Vertebrata</taxon>
        <taxon>Euteleostomi</taxon>
        <taxon>Actinopterygii</taxon>
        <taxon>Neopterygii</taxon>
        <taxon>Teleostei</taxon>
        <taxon>Anguilliformes</taxon>
        <taxon>Anguillidae</taxon>
        <taxon>Anguilla</taxon>
    </lineage>
</organism>
<protein>
    <submittedName>
        <fullName evidence="1">Uncharacterized protein</fullName>
    </submittedName>
</protein>
<sequence length="61" mass="7160">MKAIRELYRNNSFFQQFKKQSNYSHFIHSNLCFTSPTSTFLSYILFGYHIYKSALNKAGVA</sequence>
<proteinExistence type="predicted"/>
<dbReference type="EMBL" id="GBXM01010273">
    <property type="protein sequence ID" value="JAH98304.1"/>
    <property type="molecule type" value="Transcribed_RNA"/>
</dbReference>
<evidence type="ECO:0000313" key="1">
    <source>
        <dbReference type="EMBL" id="JAH98304.1"/>
    </source>
</evidence>
<name>A0A0E9X6T8_ANGAN</name>